<dbReference type="PANTHER" id="PTHR30627">
    <property type="entry name" value="PEPTIDOGLYCAN D,D-TRANSPEPTIDASE"/>
    <property type="match status" value="1"/>
</dbReference>
<dbReference type="GO" id="GO:0008658">
    <property type="term" value="F:penicillin binding"/>
    <property type="evidence" value="ECO:0007669"/>
    <property type="project" value="InterPro"/>
</dbReference>
<evidence type="ECO:0000256" key="3">
    <source>
        <dbReference type="SAM" id="Phobius"/>
    </source>
</evidence>
<name>A0A660SAB2_UNCT6</name>
<accession>A0A660SAB2</accession>
<organism evidence="6 7">
    <name type="scientific">candidate division TA06 bacterium</name>
    <dbReference type="NCBI Taxonomy" id="2250710"/>
    <lineage>
        <taxon>Bacteria</taxon>
        <taxon>Bacteria division TA06</taxon>
    </lineage>
</organism>
<feature type="domain" description="Penicillin-binding protein transpeptidase" evidence="4">
    <location>
        <begin position="242"/>
        <end position="545"/>
    </location>
</feature>
<evidence type="ECO:0000259" key="5">
    <source>
        <dbReference type="Pfam" id="PF03717"/>
    </source>
</evidence>
<keyword evidence="2 3" id="KW-0472">Membrane</keyword>
<dbReference type="PANTHER" id="PTHR30627:SF1">
    <property type="entry name" value="PEPTIDOGLYCAN D,D-TRANSPEPTIDASE FTSI"/>
    <property type="match status" value="1"/>
</dbReference>
<evidence type="ECO:0000256" key="2">
    <source>
        <dbReference type="ARBA" id="ARBA00023136"/>
    </source>
</evidence>
<dbReference type="Gene3D" id="3.30.450.330">
    <property type="match status" value="1"/>
</dbReference>
<dbReference type="GO" id="GO:0071555">
    <property type="term" value="P:cell wall organization"/>
    <property type="evidence" value="ECO:0007669"/>
    <property type="project" value="TreeGrafter"/>
</dbReference>
<dbReference type="InterPro" id="IPR001460">
    <property type="entry name" value="PCN-bd_Tpept"/>
</dbReference>
<dbReference type="Gene3D" id="3.90.1310.10">
    <property type="entry name" value="Penicillin-binding protein 2a (Domain 2)"/>
    <property type="match status" value="1"/>
</dbReference>
<dbReference type="EMBL" id="QNBC01000012">
    <property type="protein sequence ID" value="RKX67728.1"/>
    <property type="molecule type" value="Genomic_DNA"/>
</dbReference>
<reference evidence="6 7" key="1">
    <citation type="submission" date="2018-06" db="EMBL/GenBank/DDBJ databases">
        <title>Extensive metabolic versatility and redundancy in microbially diverse, dynamic hydrothermal sediments.</title>
        <authorList>
            <person name="Dombrowski N."/>
            <person name="Teske A."/>
            <person name="Baker B.J."/>
        </authorList>
    </citation>
    <scope>NUCLEOTIDE SEQUENCE [LARGE SCALE GENOMIC DNA]</scope>
    <source>
        <strain evidence="6">B35_G9</strain>
    </source>
</reference>
<dbReference type="SUPFAM" id="SSF56519">
    <property type="entry name" value="Penicillin binding protein dimerisation domain"/>
    <property type="match status" value="1"/>
</dbReference>
<comment type="caution">
    <text evidence="6">The sequence shown here is derived from an EMBL/GenBank/DDBJ whole genome shotgun (WGS) entry which is preliminary data.</text>
</comment>
<evidence type="ECO:0008006" key="8">
    <source>
        <dbReference type="Google" id="ProtNLM"/>
    </source>
</evidence>
<keyword evidence="3" id="KW-0812">Transmembrane</keyword>
<dbReference type="InterPro" id="IPR005311">
    <property type="entry name" value="PBP_dimer"/>
</dbReference>
<sequence length="563" mass="63396">MSEKRLLVIKLFIISMFFIILVRLMYVQIIKGSYYYKRAKAIELKKVVLEPSRGKIMDSEGVTLASSYETYSIFTYNSWVKNKGFMARQIAKTGLISYEEALRKLRKPGFNWIIRGVGKNKCRHIVRDINRYGIKSDSLGFYKDRIRVYPFNREFSPIIGDLSEDNRGLSGIEYKYNNFLQGERGWAVFQTHPTGGIYAKSNYPHKKEKDGDDIILTIDKNLQDLVYSEVKKAVEKYNAKGGCGIIMDPNTGDVLAMVNYPTFKAGIGDTIENYYKKNRAISFNFEPGSIFKIVTMFGALSNKIVKPGDTLVDSTGKITVDRIMIRDAEEHGILTVKQSFYVSSNVGMVRLAQKLGKEKFYSYIKLFGFGSKTGIDLPGEEKGILRSPRRWKRIDFSTIAFGQGIAVTPIQITVAYAAIANGGRLLKPHIVKEVKRGDKIIYKRKKEIIRTIPDRHTIDILKNMLVTVVDSGTGRNARIGGLKVAGKTGTAQQSEPGKGYDGSIVSSFVGFFPAEHPQFVLTIVIDRPKKARFASVVAAPCFGKIGNKISTMRPYIEKVFARR</sequence>
<dbReference type="Gene3D" id="3.40.710.10">
    <property type="entry name" value="DD-peptidase/beta-lactamase superfamily"/>
    <property type="match status" value="1"/>
</dbReference>
<dbReference type="AlphaFoldDB" id="A0A660SAB2"/>
<dbReference type="Pfam" id="PF03717">
    <property type="entry name" value="PBP_dimer"/>
    <property type="match status" value="1"/>
</dbReference>
<dbReference type="InterPro" id="IPR050515">
    <property type="entry name" value="Beta-lactam/transpept"/>
</dbReference>
<dbReference type="Pfam" id="PF00905">
    <property type="entry name" value="Transpeptidase"/>
    <property type="match status" value="1"/>
</dbReference>
<feature type="domain" description="Penicillin-binding protein dimerisation" evidence="5">
    <location>
        <begin position="50"/>
        <end position="197"/>
    </location>
</feature>
<evidence type="ECO:0000313" key="7">
    <source>
        <dbReference type="Proteomes" id="UP000282321"/>
    </source>
</evidence>
<keyword evidence="3" id="KW-1133">Transmembrane helix</keyword>
<dbReference type="SUPFAM" id="SSF56601">
    <property type="entry name" value="beta-lactamase/transpeptidase-like"/>
    <property type="match status" value="1"/>
</dbReference>
<dbReference type="Proteomes" id="UP000282321">
    <property type="component" value="Unassembled WGS sequence"/>
</dbReference>
<evidence type="ECO:0000256" key="1">
    <source>
        <dbReference type="ARBA" id="ARBA00004370"/>
    </source>
</evidence>
<proteinExistence type="predicted"/>
<feature type="transmembrane region" description="Helical" evidence="3">
    <location>
        <begin position="7"/>
        <end position="26"/>
    </location>
</feature>
<evidence type="ECO:0000259" key="4">
    <source>
        <dbReference type="Pfam" id="PF00905"/>
    </source>
</evidence>
<dbReference type="InterPro" id="IPR012338">
    <property type="entry name" value="Beta-lactam/transpept-like"/>
</dbReference>
<dbReference type="InterPro" id="IPR036138">
    <property type="entry name" value="PBP_dimer_sf"/>
</dbReference>
<gene>
    <name evidence="6" type="ORF">DRP44_01660</name>
</gene>
<protein>
    <recommendedName>
        <fullName evidence="8">Penicillin-binding protein 2</fullName>
    </recommendedName>
</protein>
<comment type="subcellular location">
    <subcellularLocation>
        <location evidence="1">Membrane</location>
    </subcellularLocation>
</comment>
<dbReference type="GO" id="GO:0005886">
    <property type="term" value="C:plasma membrane"/>
    <property type="evidence" value="ECO:0007669"/>
    <property type="project" value="TreeGrafter"/>
</dbReference>
<evidence type="ECO:0000313" key="6">
    <source>
        <dbReference type="EMBL" id="RKX67728.1"/>
    </source>
</evidence>